<dbReference type="InParanoid" id="A0A0D0D5X6"/>
<organism evidence="1 2">
    <name type="scientific">Paxillus rubicundulus Ve08.2h10</name>
    <dbReference type="NCBI Taxonomy" id="930991"/>
    <lineage>
        <taxon>Eukaryota</taxon>
        <taxon>Fungi</taxon>
        <taxon>Dikarya</taxon>
        <taxon>Basidiomycota</taxon>
        <taxon>Agaricomycotina</taxon>
        <taxon>Agaricomycetes</taxon>
        <taxon>Agaricomycetidae</taxon>
        <taxon>Boletales</taxon>
        <taxon>Paxilineae</taxon>
        <taxon>Paxillaceae</taxon>
        <taxon>Paxillus</taxon>
    </lineage>
</organism>
<dbReference type="AlphaFoldDB" id="A0A0D0D5X6"/>
<name>A0A0D0D5X6_9AGAM</name>
<reference evidence="1 2" key="1">
    <citation type="submission" date="2014-04" db="EMBL/GenBank/DDBJ databases">
        <authorList>
            <consortium name="DOE Joint Genome Institute"/>
            <person name="Kuo A."/>
            <person name="Kohler A."/>
            <person name="Jargeat P."/>
            <person name="Nagy L.G."/>
            <person name="Floudas D."/>
            <person name="Copeland A."/>
            <person name="Barry K.W."/>
            <person name="Cichocki N."/>
            <person name="Veneault-Fourrey C."/>
            <person name="LaButti K."/>
            <person name="Lindquist E.A."/>
            <person name="Lipzen A."/>
            <person name="Lundell T."/>
            <person name="Morin E."/>
            <person name="Murat C."/>
            <person name="Sun H."/>
            <person name="Tunlid A."/>
            <person name="Henrissat B."/>
            <person name="Grigoriev I.V."/>
            <person name="Hibbett D.S."/>
            <person name="Martin F."/>
            <person name="Nordberg H.P."/>
            <person name="Cantor M.N."/>
            <person name="Hua S.X."/>
        </authorList>
    </citation>
    <scope>NUCLEOTIDE SEQUENCE [LARGE SCALE GENOMIC DNA]</scope>
    <source>
        <strain evidence="1 2">Ve08.2h10</strain>
    </source>
</reference>
<reference evidence="2" key="2">
    <citation type="submission" date="2015-01" db="EMBL/GenBank/DDBJ databases">
        <title>Evolutionary Origins and Diversification of the Mycorrhizal Mutualists.</title>
        <authorList>
            <consortium name="DOE Joint Genome Institute"/>
            <consortium name="Mycorrhizal Genomics Consortium"/>
            <person name="Kohler A."/>
            <person name="Kuo A."/>
            <person name="Nagy L.G."/>
            <person name="Floudas D."/>
            <person name="Copeland A."/>
            <person name="Barry K.W."/>
            <person name="Cichocki N."/>
            <person name="Veneault-Fourrey C."/>
            <person name="LaButti K."/>
            <person name="Lindquist E.A."/>
            <person name="Lipzen A."/>
            <person name="Lundell T."/>
            <person name="Morin E."/>
            <person name="Murat C."/>
            <person name="Riley R."/>
            <person name="Ohm R."/>
            <person name="Sun H."/>
            <person name="Tunlid A."/>
            <person name="Henrissat B."/>
            <person name="Grigoriev I.V."/>
            <person name="Hibbett D.S."/>
            <person name="Martin F."/>
        </authorList>
    </citation>
    <scope>NUCLEOTIDE SEQUENCE [LARGE SCALE GENOMIC DNA]</scope>
    <source>
        <strain evidence="2">Ve08.2h10</strain>
    </source>
</reference>
<sequence length="82" mass="9108">MLIANKNIKFKSLGAAGRSWKRSGVVTDGDSVIWEPSIPKGTQYKFNEAMWGAKTRAFLKPIMALSDNDFAMIVNNAQVFVK</sequence>
<keyword evidence="2" id="KW-1185">Reference proteome</keyword>
<gene>
    <name evidence="1" type="ORF">PAXRUDRAFT_785989</name>
</gene>
<feature type="non-terminal residue" evidence="1">
    <location>
        <position position="82"/>
    </location>
</feature>
<accession>A0A0D0D5X6</accession>
<evidence type="ECO:0000313" key="1">
    <source>
        <dbReference type="EMBL" id="KIK75444.1"/>
    </source>
</evidence>
<protein>
    <submittedName>
        <fullName evidence="1">Uncharacterized protein</fullName>
    </submittedName>
</protein>
<proteinExistence type="predicted"/>
<dbReference type="HOGENOM" id="CLU_2564695_0_0_1"/>
<dbReference type="Proteomes" id="UP000054538">
    <property type="component" value="Unassembled WGS sequence"/>
</dbReference>
<evidence type="ECO:0000313" key="2">
    <source>
        <dbReference type="Proteomes" id="UP000054538"/>
    </source>
</evidence>
<dbReference type="EMBL" id="KN828109">
    <property type="protein sequence ID" value="KIK75444.1"/>
    <property type="molecule type" value="Genomic_DNA"/>
</dbReference>